<feature type="domain" description="MacB-like periplasmic core" evidence="9">
    <location>
        <begin position="21"/>
        <end position="242"/>
    </location>
</feature>
<sequence length="810" mass="86991">MNRFALIGFYRSLVRHKLYAALNIGGLAVGIAVFLVLGLYVRFETSYETWLPNHGQIYLVRSQLDSFAGDNRLSENGPVAFWTAVSKDLPGTIGTRIYDADATVVKNGLGIRENLGLVDPDFSKVLAVPMVSGTLDHAFDDPTGIVLTQTAANKYFPGGDAIGKTLPVSTEGKVKLYRVTAIAHDLPANTDLHFDMLARLVIDQNPASPDYKSSHQWNYFNPWTYVRLPDAAAARRFQGQLGQVAARHAQSETADDQGIKVSFQIEPITDVHFNAKGRKLSDATLGLVGLLTLLIAIVNYVNLATARAGLRAREVAMRKVLGADRGTLARHYVGEAVATTALAGLLGLALSEIGLPLINAAAGISLKLEYFGADGVLLPLVVLVILVGFIAGLYPAIVLARFPAAAVLASSRSPGGGRAGTRVREGLVVAQFAIAIAFVIGTMVLYAQTRHVRGADVGYQREGLMLVPSLGNSSLNNAQRDAIIHRFAGLPGVSAVSVGNNAPGPGSFRSETQIKVPGVEGKGASLRFFQTTPGFFDVIGAHLLAGRLFSLDHPADINPDIGNDFVKPYNIVINRKALTALHIPSPQAAIGRTFVTPTSPTRTIVGVIDDMRFDDPRNPIAPTMYEFVPRDPDSAIAMLRFVGDPKAITEAAQAAWRAEAPEVPFQAKTAEQNLATYYRQDDHATNLFTIGAVLAVAIGCVGLWGLASFNTARRTREIGIRKTLGASSRDIVRLLVGQFLRPVLIANLFAWPLAFFAMRTWLAGFDDRIALSPLYFVAATVLALAIAVLTVLAQSLRAARAAPAWALRHD</sequence>
<protein>
    <submittedName>
        <fullName evidence="10">ABC transporter permease</fullName>
    </submittedName>
</protein>
<keyword evidence="2" id="KW-1003">Cell membrane</keyword>
<evidence type="ECO:0000256" key="1">
    <source>
        <dbReference type="ARBA" id="ARBA00004651"/>
    </source>
</evidence>
<feature type="transmembrane region" description="Helical" evidence="7">
    <location>
        <begin position="687"/>
        <end position="710"/>
    </location>
</feature>
<dbReference type="InterPro" id="IPR050250">
    <property type="entry name" value="Macrolide_Exporter_MacB"/>
</dbReference>
<dbReference type="Proteomes" id="UP001210865">
    <property type="component" value="Chromosome"/>
</dbReference>
<name>A0ABY7NL46_9SPHN</name>
<dbReference type="InterPro" id="IPR003838">
    <property type="entry name" value="ABC3_permease_C"/>
</dbReference>
<feature type="transmembrane region" description="Helical" evidence="7">
    <location>
        <begin position="774"/>
        <end position="793"/>
    </location>
</feature>
<evidence type="ECO:0000313" key="10">
    <source>
        <dbReference type="EMBL" id="WBO22219.1"/>
    </source>
</evidence>
<evidence type="ECO:0000256" key="4">
    <source>
        <dbReference type="ARBA" id="ARBA00022989"/>
    </source>
</evidence>
<dbReference type="RefSeq" id="WP_270076867.1">
    <property type="nucleotide sequence ID" value="NZ_CP115174.1"/>
</dbReference>
<evidence type="ECO:0000256" key="5">
    <source>
        <dbReference type="ARBA" id="ARBA00023136"/>
    </source>
</evidence>
<feature type="domain" description="ABC3 transporter permease C-terminal" evidence="8">
    <location>
        <begin position="691"/>
        <end position="802"/>
    </location>
</feature>
<dbReference type="PANTHER" id="PTHR30572:SF4">
    <property type="entry name" value="ABC TRANSPORTER PERMEASE YTRF"/>
    <property type="match status" value="1"/>
</dbReference>
<gene>
    <name evidence="10" type="ORF">PBT88_19045</name>
</gene>
<evidence type="ECO:0000259" key="8">
    <source>
        <dbReference type="Pfam" id="PF02687"/>
    </source>
</evidence>
<dbReference type="EMBL" id="CP115174">
    <property type="protein sequence ID" value="WBO22219.1"/>
    <property type="molecule type" value="Genomic_DNA"/>
</dbReference>
<feature type="transmembrane region" description="Helical" evidence="7">
    <location>
        <begin position="376"/>
        <end position="402"/>
    </location>
</feature>
<feature type="transmembrane region" description="Helical" evidence="7">
    <location>
        <begin position="20"/>
        <end position="41"/>
    </location>
</feature>
<comment type="similarity">
    <text evidence="6">Belongs to the ABC-4 integral membrane protein family.</text>
</comment>
<comment type="subcellular location">
    <subcellularLocation>
        <location evidence="1">Cell membrane</location>
        <topology evidence="1">Multi-pass membrane protein</topology>
    </subcellularLocation>
</comment>
<evidence type="ECO:0000256" key="6">
    <source>
        <dbReference type="ARBA" id="ARBA00038076"/>
    </source>
</evidence>
<evidence type="ECO:0000313" key="11">
    <source>
        <dbReference type="Proteomes" id="UP001210865"/>
    </source>
</evidence>
<evidence type="ECO:0000256" key="7">
    <source>
        <dbReference type="SAM" id="Phobius"/>
    </source>
</evidence>
<dbReference type="Pfam" id="PF02687">
    <property type="entry name" value="FtsX"/>
    <property type="match status" value="2"/>
</dbReference>
<feature type="transmembrane region" description="Helical" evidence="7">
    <location>
        <begin position="283"/>
        <end position="301"/>
    </location>
</feature>
<feature type="domain" description="ABC3 transporter permease C-terminal" evidence="8">
    <location>
        <begin position="287"/>
        <end position="402"/>
    </location>
</feature>
<feature type="domain" description="MacB-like periplasmic core" evidence="9">
    <location>
        <begin position="433"/>
        <end position="614"/>
    </location>
</feature>
<keyword evidence="5 7" id="KW-0472">Membrane</keyword>
<dbReference type="PANTHER" id="PTHR30572">
    <property type="entry name" value="MEMBRANE COMPONENT OF TRANSPORTER-RELATED"/>
    <property type="match status" value="1"/>
</dbReference>
<keyword evidence="4 7" id="KW-1133">Transmembrane helix</keyword>
<keyword evidence="3 7" id="KW-0812">Transmembrane</keyword>
<accession>A0ABY7NL46</accession>
<proteinExistence type="inferred from homology"/>
<feature type="transmembrane region" description="Helical" evidence="7">
    <location>
        <begin position="427"/>
        <end position="447"/>
    </location>
</feature>
<keyword evidence="11" id="KW-1185">Reference proteome</keyword>
<reference evidence="10 11" key="1">
    <citation type="submission" date="2022-12" db="EMBL/GenBank/DDBJ databases">
        <title>Sphingomonas abieness sp. nov., an endophytic bacterium isolated from Abies koreana.</title>
        <authorList>
            <person name="Jiang L."/>
            <person name="Lee J."/>
        </authorList>
    </citation>
    <scope>NUCLEOTIDE SEQUENCE [LARGE SCALE GENOMIC DNA]</scope>
    <source>
        <strain evidence="11">PAMB 00755</strain>
    </source>
</reference>
<evidence type="ECO:0000256" key="2">
    <source>
        <dbReference type="ARBA" id="ARBA00022475"/>
    </source>
</evidence>
<feature type="transmembrane region" description="Helical" evidence="7">
    <location>
        <begin position="731"/>
        <end position="754"/>
    </location>
</feature>
<dbReference type="Pfam" id="PF12704">
    <property type="entry name" value="MacB_PCD"/>
    <property type="match status" value="2"/>
</dbReference>
<dbReference type="InterPro" id="IPR025857">
    <property type="entry name" value="MacB_PCD"/>
</dbReference>
<organism evidence="10 11">
    <name type="scientific">Sphingomonas abietis</name>
    <dbReference type="NCBI Taxonomy" id="3012344"/>
    <lineage>
        <taxon>Bacteria</taxon>
        <taxon>Pseudomonadati</taxon>
        <taxon>Pseudomonadota</taxon>
        <taxon>Alphaproteobacteria</taxon>
        <taxon>Sphingomonadales</taxon>
        <taxon>Sphingomonadaceae</taxon>
        <taxon>Sphingomonas</taxon>
    </lineage>
</organism>
<evidence type="ECO:0000259" key="9">
    <source>
        <dbReference type="Pfam" id="PF12704"/>
    </source>
</evidence>
<evidence type="ECO:0000256" key="3">
    <source>
        <dbReference type="ARBA" id="ARBA00022692"/>
    </source>
</evidence>